<feature type="compositionally biased region" description="Basic and acidic residues" evidence="1">
    <location>
        <begin position="97"/>
        <end position="130"/>
    </location>
</feature>
<reference evidence="4 5" key="1">
    <citation type="submission" date="2015-09" db="EMBL/GenBank/DDBJ databases">
        <authorList>
            <consortium name="Pathogen Informatics"/>
        </authorList>
    </citation>
    <scope>NUCLEOTIDE SEQUENCE [LARGE SCALE GENOMIC DNA]</scope>
    <source>
        <strain evidence="4 5">2789STDY5834956</strain>
    </source>
</reference>
<dbReference type="Gene3D" id="3.40.33.10">
    <property type="entry name" value="CAP"/>
    <property type="match status" value="1"/>
</dbReference>
<keyword evidence="2" id="KW-0732">Signal</keyword>
<dbReference type="CDD" id="cd05379">
    <property type="entry name" value="CAP_bacterial"/>
    <property type="match status" value="1"/>
</dbReference>
<dbReference type="RefSeq" id="WP_055206968.1">
    <property type="nucleotide sequence ID" value="NZ_CZBO01000001.1"/>
</dbReference>
<dbReference type="AlphaFoldDB" id="A0A174RK09"/>
<dbReference type="EMBL" id="CZBO01000001">
    <property type="protein sequence ID" value="CUP83688.1"/>
    <property type="molecule type" value="Genomic_DNA"/>
</dbReference>
<dbReference type="Pfam" id="PF00188">
    <property type="entry name" value="CAP"/>
    <property type="match status" value="1"/>
</dbReference>
<evidence type="ECO:0000313" key="4">
    <source>
        <dbReference type="EMBL" id="CUP83688.1"/>
    </source>
</evidence>
<organism evidence="4 5">
    <name type="scientific">Clostridium baratii</name>
    <dbReference type="NCBI Taxonomy" id="1561"/>
    <lineage>
        <taxon>Bacteria</taxon>
        <taxon>Bacillati</taxon>
        <taxon>Bacillota</taxon>
        <taxon>Clostridia</taxon>
        <taxon>Eubacteriales</taxon>
        <taxon>Clostridiaceae</taxon>
        <taxon>Clostridium</taxon>
    </lineage>
</organism>
<feature type="compositionally biased region" description="Low complexity" evidence="1">
    <location>
        <begin position="83"/>
        <end position="94"/>
    </location>
</feature>
<feature type="compositionally biased region" description="Polar residues" evidence="1">
    <location>
        <begin position="42"/>
        <end position="55"/>
    </location>
</feature>
<name>A0A174RK09_9CLOT</name>
<feature type="signal peptide" evidence="2">
    <location>
        <begin position="1"/>
        <end position="16"/>
    </location>
</feature>
<sequence>MKLKLIAMLLSTTLLGGTTLFNCFSNKANVSENKKAEVVMNQGDSKGSQTNNLENKGNEAKDNQNKQQVVSNDKQVAQDTESKNNVGKVVNNNNTPEQKDKGQAGQKEQAKDSNKNNAKVEGKENNKEQSKPSVNENTQSKNDTTSTSEKESTNFMAQVESRIFERVNAERSKAGLPQLSYNNTMQKYARIKSQDMGVRNYFDHKDPQGNLITAKMKADGVNYMAWGENIAYIGGVSDANALADQFMTNWMNSPGHRANILSSNFKSIGVGVYKSGNRVYATQEFFK</sequence>
<gene>
    <name evidence="4" type="primary">ykwD</name>
    <name evidence="4" type="ORF">ERS852568_00978</name>
</gene>
<dbReference type="InterPro" id="IPR035940">
    <property type="entry name" value="CAP_sf"/>
</dbReference>
<feature type="chain" id="PRO_5039514899" evidence="2">
    <location>
        <begin position="17"/>
        <end position="287"/>
    </location>
</feature>
<dbReference type="SUPFAM" id="SSF55797">
    <property type="entry name" value="PR-1-like"/>
    <property type="match status" value="1"/>
</dbReference>
<feature type="compositionally biased region" description="Polar residues" evidence="1">
    <location>
        <begin position="65"/>
        <end position="79"/>
    </location>
</feature>
<dbReference type="PANTHER" id="PTHR31157">
    <property type="entry name" value="SCP DOMAIN-CONTAINING PROTEIN"/>
    <property type="match status" value="1"/>
</dbReference>
<evidence type="ECO:0000256" key="1">
    <source>
        <dbReference type="SAM" id="MobiDB-lite"/>
    </source>
</evidence>
<evidence type="ECO:0000256" key="2">
    <source>
        <dbReference type="SAM" id="SignalP"/>
    </source>
</evidence>
<dbReference type="Proteomes" id="UP000095563">
    <property type="component" value="Unassembled WGS sequence"/>
</dbReference>
<feature type="compositionally biased region" description="Polar residues" evidence="1">
    <location>
        <begin position="131"/>
        <end position="147"/>
    </location>
</feature>
<feature type="region of interest" description="Disordered" evidence="1">
    <location>
        <begin position="41"/>
        <end position="154"/>
    </location>
</feature>
<protein>
    <submittedName>
        <fullName evidence="4">Sporulation protein YkwD</fullName>
    </submittedName>
</protein>
<dbReference type="InterPro" id="IPR014044">
    <property type="entry name" value="CAP_dom"/>
</dbReference>
<accession>A0A174RK09</accession>
<evidence type="ECO:0000313" key="5">
    <source>
        <dbReference type="Proteomes" id="UP000095563"/>
    </source>
</evidence>
<proteinExistence type="predicted"/>
<dbReference type="PANTHER" id="PTHR31157:SF1">
    <property type="entry name" value="SCP DOMAIN-CONTAINING PROTEIN"/>
    <property type="match status" value="1"/>
</dbReference>
<feature type="domain" description="SCP" evidence="3">
    <location>
        <begin position="165"/>
        <end position="285"/>
    </location>
</feature>
<evidence type="ECO:0000259" key="3">
    <source>
        <dbReference type="Pfam" id="PF00188"/>
    </source>
</evidence>